<name>A0A937JY29_9BACT</name>
<dbReference type="InterPro" id="IPR017853">
    <property type="entry name" value="GH"/>
</dbReference>
<keyword evidence="1" id="KW-0378">Hydrolase</keyword>
<accession>A0A937JY29</accession>
<dbReference type="Gene3D" id="3.20.20.80">
    <property type="entry name" value="Glycosidases"/>
    <property type="match status" value="1"/>
</dbReference>
<gene>
    <name evidence="5" type="ORF">JL102_03875</name>
</gene>
<dbReference type="InterPro" id="IPR001547">
    <property type="entry name" value="Glyco_hydro_5"/>
</dbReference>
<evidence type="ECO:0000256" key="2">
    <source>
        <dbReference type="ARBA" id="ARBA00023295"/>
    </source>
</evidence>
<dbReference type="Pfam" id="PF00150">
    <property type="entry name" value="Cellulase"/>
    <property type="match status" value="1"/>
</dbReference>
<dbReference type="AlphaFoldDB" id="A0A937JY29"/>
<dbReference type="EMBL" id="JAESIY010000002">
    <property type="protein sequence ID" value="MBL3655254.1"/>
    <property type="molecule type" value="Genomic_DNA"/>
</dbReference>
<keyword evidence="2" id="KW-0326">Glycosidase</keyword>
<keyword evidence="3" id="KW-0732">Signal</keyword>
<dbReference type="GO" id="GO:0000272">
    <property type="term" value="P:polysaccharide catabolic process"/>
    <property type="evidence" value="ECO:0007669"/>
    <property type="project" value="InterPro"/>
</dbReference>
<keyword evidence="6" id="KW-1185">Reference proteome</keyword>
<feature type="domain" description="Glycoside hydrolase family 5" evidence="4">
    <location>
        <begin position="81"/>
        <end position="240"/>
    </location>
</feature>
<feature type="signal peptide" evidence="3">
    <location>
        <begin position="1"/>
        <end position="28"/>
    </location>
</feature>
<organism evidence="5 6">
    <name type="scientific">Fulvivirga sediminis</name>
    <dbReference type="NCBI Taxonomy" id="2803949"/>
    <lineage>
        <taxon>Bacteria</taxon>
        <taxon>Pseudomonadati</taxon>
        <taxon>Bacteroidota</taxon>
        <taxon>Cytophagia</taxon>
        <taxon>Cytophagales</taxon>
        <taxon>Fulvivirgaceae</taxon>
        <taxon>Fulvivirga</taxon>
    </lineage>
</organism>
<evidence type="ECO:0000256" key="3">
    <source>
        <dbReference type="SAM" id="SignalP"/>
    </source>
</evidence>
<dbReference type="GO" id="GO:0004553">
    <property type="term" value="F:hydrolase activity, hydrolyzing O-glycosyl compounds"/>
    <property type="evidence" value="ECO:0007669"/>
    <property type="project" value="InterPro"/>
</dbReference>
<evidence type="ECO:0000313" key="5">
    <source>
        <dbReference type="EMBL" id="MBL3655254.1"/>
    </source>
</evidence>
<dbReference type="Proteomes" id="UP000659388">
    <property type="component" value="Unassembled WGS sequence"/>
</dbReference>
<dbReference type="SUPFAM" id="SSF51445">
    <property type="entry name" value="(Trans)glycosidases"/>
    <property type="match status" value="1"/>
</dbReference>
<evidence type="ECO:0000256" key="1">
    <source>
        <dbReference type="ARBA" id="ARBA00022801"/>
    </source>
</evidence>
<protein>
    <submittedName>
        <fullName evidence="5">Membrane or secreted protein</fullName>
    </submittedName>
</protein>
<feature type="chain" id="PRO_5037579511" evidence="3">
    <location>
        <begin position="29"/>
        <end position="859"/>
    </location>
</feature>
<evidence type="ECO:0000313" key="6">
    <source>
        <dbReference type="Proteomes" id="UP000659388"/>
    </source>
</evidence>
<sequence length="859" mass="97642">MHTNSTLKLLLYTLTSFALLSYSLSVHAQQSSNSVFVDDQGIMRWTDSNQEASFFGVNYTLPFAYGYRSHQQLGLDIKNSIDADVYHIARLGFDAFRVHVWDTEISDSLGNLKQNEHLELYDYLIAKLKERNIKIIVTPIAFWGNGYPEKDERTYAFSDIYNKPEAVTEEKAFIAQENFLKQFFQHKNKYTGLTFQEDNDVIATEINNEPKHSGVKARTTEYINRMATAIRSTGWNKPVFYNISESYYYADAIAKGNVDGFSFQWYPTGLVANHTLHGNYLPNVDTYHIPFDTIPEYKNKAKMVYEFDAGDVLSSYMYPAMAKSFREAGFQWATQFAYDPLGTAYANTEYQTHYVNLAYTPKKAISLLIAGKVFHELPLLKKYGKYPQDSTFENFRVSYKEELSEMNSNEEFYYSNTTSTVPLSEKKLQHLAGVGSSPVVQYSGTGTYFLDKLENGVWRLEVMPDAIHIKDPFAKASLKKEVTRIQWQPNKMTIKLSDLGSELNIKALNIGNNQSLSTKDGSFNIEPGTYLVYSTKKSKKADKWNENKKSNNLKLSEFIAPKANFNSAYVKHQPNHVVSQNKSFNITATTVGLDSSAHLSVLLRTWSGVYKTLDMKKTSAYQYQAIVPAEVAMPGVIEYRIKVENKDHIYTYPGGHEGDPWAWDNYHDDHWITQVASEATPLVLFNAATDDELMIYPNLWKPEEKSFQTTATPGELSLKLQSDTKESQTVGFQLFVADKLNERSSELGDLKTVVIKGKTAAASKLKVNITFITKDAFSYSTTTTLTDQMKEVKVDLSQLKAKEHLLLPRPYPAFHPLWFQAQGERVFSLSEVEKIEVITDPNDDKGVKTIEIATVLLKK</sequence>
<comment type="caution">
    <text evidence="5">The sequence shown here is derived from an EMBL/GenBank/DDBJ whole genome shotgun (WGS) entry which is preliminary data.</text>
</comment>
<proteinExistence type="predicted"/>
<evidence type="ECO:0000259" key="4">
    <source>
        <dbReference type="Pfam" id="PF00150"/>
    </source>
</evidence>
<reference evidence="5" key="1">
    <citation type="submission" date="2021-01" db="EMBL/GenBank/DDBJ databases">
        <title>Fulvivirga kasyanovii gen. nov., sp nov., a novel member of the phylum Bacteroidetes isolated from seawater in a mussel farm.</title>
        <authorList>
            <person name="Zhao L.-H."/>
            <person name="Wang Z.-J."/>
        </authorList>
    </citation>
    <scope>NUCLEOTIDE SEQUENCE</scope>
    <source>
        <strain evidence="5">2943</strain>
    </source>
</reference>
<dbReference type="RefSeq" id="WP_202242783.1">
    <property type="nucleotide sequence ID" value="NZ_JAESIY010000002.1"/>
</dbReference>